<dbReference type="AlphaFoldDB" id="A0A6A1WLI1"/>
<keyword evidence="4" id="KW-1185">Reference proteome</keyword>
<proteinExistence type="predicted"/>
<organism evidence="3 4">
    <name type="scientific">Morella rubra</name>
    <name type="common">Chinese bayberry</name>
    <dbReference type="NCBI Taxonomy" id="262757"/>
    <lineage>
        <taxon>Eukaryota</taxon>
        <taxon>Viridiplantae</taxon>
        <taxon>Streptophyta</taxon>
        <taxon>Embryophyta</taxon>
        <taxon>Tracheophyta</taxon>
        <taxon>Spermatophyta</taxon>
        <taxon>Magnoliopsida</taxon>
        <taxon>eudicotyledons</taxon>
        <taxon>Gunneridae</taxon>
        <taxon>Pentapetalae</taxon>
        <taxon>rosids</taxon>
        <taxon>fabids</taxon>
        <taxon>Fagales</taxon>
        <taxon>Myricaceae</taxon>
        <taxon>Morella</taxon>
    </lineage>
</organism>
<feature type="transmembrane region" description="Helical" evidence="1">
    <location>
        <begin position="357"/>
        <end position="380"/>
    </location>
</feature>
<feature type="transmembrane region" description="Helical" evidence="1">
    <location>
        <begin position="401"/>
        <end position="426"/>
    </location>
</feature>
<dbReference type="GO" id="GO:0016020">
    <property type="term" value="C:membrane"/>
    <property type="evidence" value="ECO:0007669"/>
    <property type="project" value="TreeGrafter"/>
</dbReference>
<evidence type="ECO:0000256" key="1">
    <source>
        <dbReference type="SAM" id="Phobius"/>
    </source>
</evidence>
<feature type="domain" description="PGG" evidence="2">
    <location>
        <begin position="311"/>
        <end position="424"/>
    </location>
</feature>
<sequence>MDIFYCGEVGRPNARRRLEIRDNFGDTALAGAAVHGKFRMAECMVSKNMKLLTIGNSDGDLPVTSAISVGQIKMARYLYSLTPPEYLMPERGDNGGKRCPRLAFTRAYSGGPSPISALASMPHAFPSANRHVFWKRWIYSGIHIESSDHTKNETRLNINSRAEKCQSDKEELLDQFWATSFFAVVMVALDKKLRSIPMIEKRIAHLYEEKLIHVQSQQLLLRICEEIANLTVEERENGGVYDALSAATENGIFEIFFEMLRINPDLLWTHGDKREVESVVHPKVKEARNKDGLTPRQVFSKDHEDMMKNGEKWMKDTSTSCTVVGALILTIMFAAAFTVPGGNNQTTGLPIFLNDKYFRLFIIADALSLFSSSTSVLMFLGILTSRYAEVDFLESLPKKMIIGLSTLFFSIAAMMIAFYAALSLMLDGLSSITFPVICLAGIPVTLFVLLQFPLLVEMVVSTYGPGIFNKKIKPLF</sequence>
<keyword evidence="1" id="KW-0812">Transmembrane</keyword>
<dbReference type="SUPFAM" id="SSF48403">
    <property type="entry name" value="Ankyrin repeat"/>
    <property type="match status" value="1"/>
</dbReference>
<feature type="transmembrane region" description="Helical" evidence="1">
    <location>
        <begin position="317"/>
        <end position="337"/>
    </location>
</feature>
<accession>A0A6A1WLI1</accession>
<feature type="transmembrane region" description="Helical" evidence="1">
    <location>
        <begin position="432"/>
        <end position="456"/>
    </location>
</feature>
<dbReference type="Pfam" id="PF13962">
    <property type="entry name" value="PGG"/>
    <property type="match status" value="1"/>
</dbReference>
<protein>
    <recommendedName>
        <fullName evidence="2">PGG domain-containing protein</fullName>
    </recommendedName>
</protein>
<keyword evidence="1" id="KW-1133">Transmembrane helix</keyword>
<evidence type="ECO:0000313" key="3">
    <source>
        <dbReference type="EMBL" id="KAB1225366.1"/>
    </source>
</evidence>
<dbReference type="PANTHER" id="PTHR24177">
    <property type="entry name" value="CASKIN"/>
    <property type="match status" value="1"/>
</dbReference>
<reference evidence="3 4" key="1">
    <citation type="journal article" date="2019" name="Plant Biotechnol. J.">
        <title>The red bayberry genome and genetic basis of sex determination.</title>
        <authorList>
            <person name="Jia H.M."/>
            <person name="Jia H.J."/>
            <person name="Cai Q.L."/>
            <person name="Wang Y."/>
            <person name="Zhao H.B."/>
            <person name="Yang W.F."/>
            <person name="Wang G.Y."/>
            <person name="Li Y.H."/>
            <person name="Zhan D.L."/>
            <person name="Shen Y.T."/>
            <person name="Niu Q.F."/>
            <person name="Chang L."/>
            <person name="Qiu J."/>
            <person name="Zhao L."/>
            <person name="Xie H.B."/>
            <person name="Fu W.Y."/>
            <person name="Jin J."/>
            <person name="Li X.W."/>
            <person name="Jiao Y."/>
            <person name="Zhou C.C."/>
            <person name="Tu T."/>
            <person name="Chai C.Y."/>
            <person name="Gao J.L."/>
            <person name="Fan L.J."/>
            <person name="van de Weg E."/>
            <person name="Wang J.Y."/>
            <person name="Gao Z.S."/>
        </authorList>
    </citation>
    <scope>NUCLEOTIDE SEQUENCE [LARGE SCALE GENOMIC DNA]</scope>
    <source>
        <tissue evidence="3">Leaves</tissue>
    </source>
</reference>
<keyword evidence="1" id="KW-0472">Membrane</keyword>
<evidence type="ECO:0000259" key="2">
    <source>
        <dbReference type="Pfam" id="PF13962"/>
    </source>
</evidence>
<dbReference type="EMBL" id="RXIC02000019">
    <property type="protein sequence ID" value="KAB1225366.1"/>
    <property type="molecule type" value="Genomic_DNA"/>
</dbReference>
<name>A0A6A1WLI1_9ROSI</name>
<dbReference type="PANTHER" id="PTHR24177:SF329">
    <property type="entry name" value="ANKYRIN REPEAT PROTEIN"/>
    <property type="match status" value="1"/>
</dbReference>
<gene>
    <name evidence="3" type="ORF">CJ030_MR1G015694</name>
</gene>
<evidence type="ECO:0000313" key="4">
    <source>
        <dbReference type="Proteomes" id="UP000516437"/>
    </source>
</evidence>
<dbReference type="InterPro" id="IPR036770">
    <property type="entry name" value="Ankyrin_rpt-contain_sf"/>
</dbReference>
<dbReference type="Proteomes" id="UP000516437">
    <property type="component" value="Chromosome 1"/>
</dbReference>
<comment type="caution">
    <text evidence="3">The sequence shown here is derived from an EMBL/GenBank/DDBJ whole genome shotgun (WGS) entry which is preliminary data.</text>
</comment>
<dbReference type="OrthoDB" id="1652385at2759"/>
<dbReference type="InterPro" id="IPR026961">
    <property type="entry name" value="PGG_dom"/>
</dbReference>